<dbReference type="InterPro" id="IPR017790">
    <property type="entry name" value="Penicillin-binding_protein_2"/>
</dbReference>
<dbReference type="Gene3D" id="3.90.1310.10">
    <property type="entry name" value="Penicillin-binding protein 2a (Domain 2)"/>
    <property type="match status" value="1"/>
</dbReference>
<evidence type="ECO:0000256" key="4">
    <source>
        <dbReference type="ARBA" id="ARBA00022475"/>
    </source>
</evidence>
<keyword evidence="7 15" id="KW-0812">Transmembrane</keyword>
<gene>
    <name evidence="18" type="primary">mrdA</name>
    <name evidence="18" type="ORF">DPM19_34210</name>
</gene>
<keyword evidence="6" id="KW-0645">Protease</keyword>
<sequence>MNPRTHTRLVILHVLVITLMLVLVGRLWNLQVVNGEHYRQIASENRVRDIVVPAVRGQILDVYGRPLVHNRVALVVSVDRTTLMRQRDRGRAVLTRLAAVLGTTRTALEQKTRLCGPTVSRPCWPGSPFQPIPVEDKTDPKAALQIMERREDFPGVSAQLQSVRDYPRTEGAVAAQTLGYLQPLTQEELDRRTGLKVTGFSGVDLVGRDGLEAAYDADLRGRSGVRKVKVDAQGRVTGIAVEEPSVPGSHLVTSIDAKVQAAVERAIAGAVAEARKQGKKGSSAAGVVLDVQTGRVVALASLPTYDPAVWIGGISQQEYVRLLGKSQGEPLISRAIAGQFAPGSTFKISSLAAAVADGYPLNGIYPCPGSYSVGGRAFTNFRGVGHGMINLHKALVVSCDTIFYKFAYEQWLRDGGNNPGKAPKDPMVRTARKFGFGDQTGIDLPGESPGRIPDRAWKQAYWEATRKADCKAAKTGYPEIARTDPKRNDYMKKLAHENCVEGFKWHAAESVNLSVGQGNVLVTPLQLARAYAAVANGGKLVTPRLGLAVIRPDGTVVRRIEPPKPRKLDVDPKVLAYMRNALAKVPSEGTAGGAFGEFDLKKVAVAGKTGTAEVWGKDDTAWFASYAPADKPRFAIVAMVTEAGTGGAISAPAVRQIYEAIYGMKDGKPALPGGRLPDKLPKVRPDGTVDLSAAP</sequence>
<dbReference type="InterPro" id="IPR036138">
    <property type="entry name" value="PBP_dimer_sf"/>
</dbReference>
<evidence type="ECO:0000313" key="18">
    <source>
        <dbReference type="EMBL" id="RAY10709.1"/>
    </source>
</evidence>
<evidence type="ECO:0000256" key="5">
    <source>
        <dbReference type="ARBA" id="ARBA00022519"/>
    </source>
</evidence>
<dbReference type="GO" id="GO:0008658">
    <property type="term" value="F:penicillin binding"/>
    <property type="evidence" value="ECO:0007669"/>
    <property type="project" value="InterPro"/>
</dbReference>
<dbReference type="SUPFAM" id="SSF56601">
    <property type="entry name" value="beta-lactamase/transpeptidase-like"/>
    <property type="match status" value="1"/>
</dbReference>
<keyword evidence="11 15" id="KW-1133">Transmembrane helix</keyword>
<feature type="domain" description="Penicillin-binding protein dimerisation" evidence="17">
    <location>
        <begin position="52"/>
        <end position="237"/>
    </location>
</feature>
<dbReference type="GO" id="GO:0071972">
    <property type="term" value="F:peptidoglycan L,D-transpeptidase activity"/>
    <property type="evidence" value="ECO:0007669"/>
    <property type="project" value="TreeGrafter"/>
</dbReference>
<evidence type="ECO:0000256" key="12">
    <source>
        <dbReference type="ARBA" id="ARBA00023136"/>
    </source>
</evidence>
<feature type="region of interest" description="Disordered" evidence="14">
    <location>
        <begin position="672"/>
        <end position="695"/>
    </location>
</feature>
<comment type="caution">
    <text evidence="18">The sequence shown here is derived from an EMBL/GenBank/DDBJ whole genome shotgun (WGS) entry which is preliminary data.</text>
</comment>
<dbReference type="Pfam" id="PF00905">
    <property type="entry name" value="Transpeptidase"/>
    <property type="match status" value="1"/>
</dbReference>
<evidence type="ECO:0000256" key="7">
    <source>
        <dbReference type="ARBA" id="ARBA00022692"/>
    </source>
</evidence>
<dbReference type="PANTHER" id="PTHR30627">
    <property type="entry name" value="PEPTIDOGLYCAN D,D-TRANSPEPTIDASE"/>
    <property type="match status" value="1"/>
</dbReference>
<dbReference type="Gene3D" id="3.40.710.10">
    <property type="entry name" value="DD-peptidase/beta-lactamase superfamily"/>
    <property type="match status" value="1"/>
</dbReference>
<dbReference type="InterPro" id="IPR005311">
    <property type="entry name" value="PBP_dimer"/>
</dbReference>
<dbReference type="PANTHER" id="PTHR30627:SF2">
    <property type="entry name" value="PEPTIDOGLYCAN D,D-TRANSPEPTIDASE MRDA"/>
    <property type="match status" value="1"/>
</dbReference>
<keyword evidence="13" id="KW-0961">Cell wall biogenesis/degradation</keyword>
<proteinExistence type="inferred from homology"/>
<evidence type="ECO:0000256" key="9">
    <source>
        <dbReference type="ARBA" id="ARBA00022960"/>
    </source>
</evidence>
<dbReference type="Pfam" id="PF03717">
    <property type="entry name" value="PBP_dimer"/>
    <property type="match status" value="1"/>
</dbReference>
<dbReference type="SUPFAM" id="SSF56519">
    <property type="entry name" value="Penicillin binding protein dimerisation domain"/>
    <property type="match status" value="1"/>
</dbReference>
<evidence type="ECO:0000256" key="1">
    <source>
        <dbReference type="ARBA" id="ARBA00004167"/>
    </source>
</evidence>
<evidence type="ECO:0000259" key="16">
    <source>
        <dbReference type="Pfam" id="PF00905"/>
    </source>
</evidence>
<dbReference type="GO" id="GO:0005886">
    <property type="term" value="C:plasma membrane"/>
    <property type="evidence" value="ECO:0007669"/>
    <property type="project" value="UniProtKB-SubCell"/>
</dbReference>
<keyword evidence="12 15" id="KW-0472">Membrane</keyword>
<feature type="compositionally biased region" description="Basic and acidic residues" evidence="14">
    <location>
        <begin position="676"/>
        <end position="687"/>
    </location>
</feature>
<evidence type="ECO:0000256" key="2">
    <source>
        <dbReference type="ARBA" id="ARBA00004236"/>
    </source>
</evidence>
<keyword evidence="5" id="KW-0997">Cell inner membrane</keyword>
<evidence type="ECO:0000256" key="6">
    <source>
        <dbReference type="ARBA" id="ARBA00022670"/>
    </source>
</evidence>
<evidence type="ECO:0000256" key="15">
    <source>
        <dbReference type="SAM" id="Phobius"/>
    </source>
</evidence>
<comment type="similarity">
    <text evidence="3">Belongs to the transpeptidase family.</text>
</comment>
<dbReference type="Proteomes" id="UP000251891">
    <property type="component" value="Unassembled WGS sequence"/>
</dbReference>
<keyword evidence="9" id="KW-0133">Cell shape</keyword>
<evidence type="ECO:0000256" key="14">
    <source>
        <dbReference type="SAM" id="MobiDB-lite"/>
    </source>
</evidence>
<dbReference type="OrthoDB" id="9766847at2"/>
<dbReference type="RefSeq" id="WP_111872267.1">
    <property type="nucleotide sequence ID" value="NZ_QLYX01000026.1"/>
</dbReference>
<keyword evidence="19" id="KW-1185">Reference proteome</keyword>
<dbReference type="NCBIfam" id="TIGR03423">
    <property type="entry name" value="pbp2_mrdA"/>
    <property type="match status" value="1"/>
</dbReference>
<dbReference type="InterPro" id="IPR001460">
    <property type="entry name" value="PCN-bd_Tpept"/>
</dbReference>
<dbReference type="AlphaFoldDB" id="A0A365GV85"/>
<keyword evidence="10" id="KW-0573">Peptidoglycan synthesis</keyword>
<organism evidence="18 19">
    <name type="scientific">Actinomadura craniellae</name>
    <dbReference type="NCBI Taxonomy" id="2231787"/>
    <lineage>
        <taxon>Bacteria</taxon>
        <taxon>Bacillati</taxon>
        <taxon>Actinomycetota</taxon>
        <taxon>Actinomycetes</taxon>
        <taxon>Streptosporangiales</taxon>
        <taxon>Thermomonosporaceae</taxon>
        <taxon>Actinomadura</taxon>
    </lineage>
</organism>
<feature type="domain" description="Penicillin-binding protein transpeptidase" evidence="16">
    <location>
        <begin position="286"/>
        <end position="659"/>
    </location>
</feature>
<accession>A0A365GV85</accession>
<dbReference type="GO" id="GO:0008360">
    <property type="term" value="P:regulation of cell shape"/>
    <property type="evidence" value="ECO:0007669"/>
    <property type="project" value="UniProtKB-KW"/>
</dbReference>
<feature type="transmembrane region" description="Helical" evidence="15">
    <location>
        <begin position="9"/>
        <end position="28"/>
    </location>
</feature>
<evidence type="ECO:0000256" key="8">
    <source>
        <dbReference type="ARBA" id="ARBA00022801"/>
    </source>
</evidence>
<evidence type="ECO:0000256" key="10">
    <source>
        <dbReference type="ARBA" id="ARBA00022984"/>
    </source>
</evidence>
<name>A0A365GV85_9ACTN</name>
<dbReference type="GO" id="GO:0009252">
    <property type="term" value="P:peptidoglycan biosynthetic process"/>
    <property type="evidence" value="ECO:0007669"/>
    <property type="project" value="UniProtKB-KW"/>
</dbReference>
<evidence type="ECO:0000256" key="11">
    <source>
        <dbReference type="ARBA" id="ARBA00022989"/>
    </source>
</evidence>
<keyword evidence="4" id="KW-1003">Cell membrane</keyword>
<protein>
    <submittedName>
        <fullName evidence="18">Penicillin-binding protein 2</fullName>
    </submittedName>
</protein>
<keyword evidence="8" id="KW-0378">Hydrolase</keyword>
<evidence type="ECO:0000259" key="17">
    <source>
        <dbReference type="Pfam" id="PF03717"/>
    </source>
</evidence>
<evidence type="ECO:0000256" key="13">
    <source>
        <dbReference type="ARBA" id="ARBA00023316"/>
    </source>
</evidence>
<dbReference type="GO" id="GO:0009002">
    <property type="term" value="F:serine-type D-Ala-D-Ala carboxypeptidase activity"/>
    <property type="evidence" value="ECO:0007669"/>
    <property type="project" value="InterPro"/>
</dbReference>
<dbReference type="GO" id="GO:0071555">
    <property type="term" value="P:cell wall organization"/>
    <property type="evidence" value="ECO:0007669"/>
    <property type="project" value="UniProtKB-KW"/>
</dbReference>
<dbReference type="InterPro" id="IPR012338">
    <property type="entry name" value="Beta-lactam/transpept-like"/>
</dbReference>
<comment type="subcellular location">
    <subcellularLocation>
        <location evidence="2">Cell membrane</location>
    </subcellularLocation>
    <subcellularLocation>
        <location evidence="1">Membrane</location>
        <topology evidence="1">Single-pass membrane protein</topology>
    </subcellularLocation>
</comment>
<reference evidence="18 19" key="1">
    <citation type="submission" date="2018-06" db="EMBL/GenBank/DDBJ databases">
        <title>Actinomadura craniellae sp. nov. isolated from marine sponge Craniella sp.</title>
        <authorList>
            <person name="Li L."/>
            <person name="Xu Q.H."/>
            <person name="Lin H.W."/>
            <person name="Lu Y.H."/>
        </authorList>
    </citation>
    <scope>NUCLEOTIDE SEQUENCE [LARGE SCALE GENOMIC DNA]</scope>
    <source>
        <strain evidence="18 19">LHW63021</strain>
    </source>
</reference>
<dbReference type="InterPro" id="IPR050515">
    <property type="entry name" value="Beta-lactam/transpept"/>
</dbReference>
<evidence type="ECO:0000256" key="3">
    <source>
        <dbReference type="ARBA" id="ARBA00007171"/>
    </source>
</evidence>
<evidence type="ECO:0000313" key="19">
    <source>
        <dbReference type="Proteomes" id="UP000251891"/>
    </source>
</evidence>
<dbReference type="EMBL" id="QLYX01000026">
    <property type="protein sequence ID" value="RAY10709.1"/>
    <property type="molecule type" value="Genomic_DNA"/>
</dbReference>
<dbReference type="GO" id="GO:0006508">
    <property type="term" value="P:proteolysis"/>
    <property type="evidence" value="ECO:0007669"/>
    <property type="project" value="UniProtKB-KW"/>
</dbReference>